<dbReference type="EMBL" id="ADIZ01000017">
    <property type="protein sequence ID" value="OSK94547.1"/>
    <property type="molecule type" value="Genomic_DNA"/>
</dbReference>
<dbReference type="NCBIfam" id="TIGR02286">
    <property type="entry name" value="PaaD"/>
    <property type="match status" value="1"/>
</dbReference>
<dbReference type="PANTHER" id="PTHR42856:SF1">
    <property type="entry name" value="ACYL-COENZYME A THIOESTERASE PAAI"/>
    <property type="match status" value="1"/>
</dbReference>
<dbReference type="InterPro" id="IPR003736">
    <property type="entry name" value="PAAI_dom"/>
</dbReference>
<dbReference type="AlphaFoldDB" id="A0A1X3J1V2"/>
<evidence type="ECO:0000259" key="3">
    <source>
        <dbReference type="Pfam" id="PF03061"/>
    </source>
</evidence>
<protein>
    <submittedName>
        <fullName evidence="4">Phenylacetic acid degradation protein PaaD</fullName>
    </submittedName>
</protein>
<dbReference type="NCBIfam" id="TIGR00369">
    <property type="entry name" value="unchar_dom_1"/>
    <property type="match status" value="1"/>
</dbReference>
<dbReference type="InterPro" id="IPR011973">
    <property type="entry name" value="PaaD"/>
</dbReference>
<dbReference type="Proteomes" id="UP000193942">
    <property type="component" value="Unassembled WGS sequence"/>
</dbReference>
<comment type="caution">
    <text evidence="4">The sequence shown here is derived from an EMBL/GenBank/DDBJ whole genome shotgun (WGS) entry which is preliminary data.</text>
</comment>
<accession>A0A1X3J1V2</accession>
<dbReference type="GO" id="GO:0016289">
    <property type="term" value="F:acyl-CoA hydrolase activity"/>
    <property type="evidence" value="ECO:0007669"/>
    <property type="project" value="TreeGrafter"/>
</dbReference>
<sequence>MAKNAIAHVHCCANGRFWRAVMSHKAWQNAHAMYENDACAKALGIDIISMDEGFAVVTMTVTAQMLNGHQSCHGGQLFSLADTAFAYACNSQGLAAVASACTIDFLRPGFAGDTLTATAQVRHQGKQTGVYDIEIVNQQQKTVALFRGKSHRIGGTITGEA</sequence>
<keyword evidence="2" id="KW-0378">Hydrolase</keyword>
<dbReference type="InterPro" id="IPR029069">
    <property type="entry name" value="HotDog_dom_sf"/>
</dbReference>
<feature type="domain" description="Thioesterase" evidence="3">
    <location>
        <begin position="70"/>
        <end position="143"/>
    </location>
</feature>
<evidence type="ECO:0000313" key="5">
    <source>
        <dbReference type="Proteomes" id="UP000193942"/>
    </source>
</evidence>
<evidence type="ECO:0000256" key="2">
    <source>
        <dbReference type="ARBA" id="ARBA00022801"/>
    </source>
</evidence>
<name>A0A1X3J1V2_ECOLX</name>
<gene>
    <name evidence="4" type="ORF">ECXG_03412</name>
</gene>
<dbReference type="CDD" id="cd03443">
    <property type="entry name" value="PaaI_thioesterase"/>
    <property type="match status" value="1"/>
</dbReference>
<comment type="similarity">
    <text evidence="1">Belongs to the thioesterase PaaI family.</text>
</comment>
<evidence type="ECO:0000313" key="4">
    <source>
        <dbReference type="EMBL" id="OSK94547.1"/>
    </source>
</evidence>
<reference evidence="4 5" key="1">
    <citation type="submission" date="2010-04" db="EMBL/GenBank/DDBJ databases">
        <title>The Genome Sequence of Escherichia coli TA447.</title>
        <authorList>
            <consortium name="The Broad Institute Genome Sequencing Platform"/>
            <consortium name="The Broad Institute Genome Sequencing Center for Infectious Disease"/>
            <person name="Feldgarden M."/>
            <person name="Gordon D.M."/>
            <person name="Johnson J.R."/>
            <person name="Johnston B.D."/>
            <person name="Young S."/>
            <person name="Zeng Q."/>
            <person name="Koehrsen M."/>
            <person name="Alvarado L."/>
            <person name="Berlin A.M."/>
            <person name="Borenstein D."/>
            <person name="Chapman S.B."/>
            <person name="Chen Z."/>
            <person name="Engels R."/>
            <person name="Freedman E."/>
            <person name="Gellesch M."/>
            <person name="Goldberg J."/>
            <person name="Griggs A."/>
            <person name="Gujja S."/>
            <person name="Heilman E.R."/>
            <person name="Heiman D.I."/>
            <person name="Hepburn T.A."/>
            <person name="Howarth C."/>
            <person name="Jen D."/>
            <person name="Larson L."/>
            <person name="Mehta T."/>
            <person name="Park D."/>
            <person name="Pearson M."/>
            <person name="Richards J."/>
            <person name="Roberts A."/>
            <person name="Saif S."/>
            <person name="Shea T.D."/>
            <person name="Shenoy N."/>
            <person name="Sisk P."/>
            <person name="Stolte C."/>
            <person name="Sykes S.N."/>
            <person name="Walk T."/>
            <person name="White J."/>
            <person name="Yandava C."/>
            <person name="Haas B."/>
            <person name="Henn M.R."/>
            <person name="Nusbaum C."/>
            <person name="Birren B."/>
        </authorList>
    </citation>
    <scope>NUCLEOTIDE SEQUENCE [LARGE SCALE GENOMIC DNA]</scope>
    <source>
        <strain evidence="4 5">TA447</strain>
    </source>
</reference>
<dbReference type="InterPro" id="IPR006683">
    <property type="entry name" value="Thioestr_dom"/>
</dbReference>
<dbReference type="PANTHER" id="PTHR42856">
    <property type="entry name" value="ACYL-COENZYME A THIOESTERASE PAAI"/>
    <property type="match status" value="1"/>
</dbReference>
<dbReference type="Gene3D" id="3.10.129.10">
    <property type="entry name" value="Hotdog Thioesterase"/>
    <property type="match status" value="1"/>
</dbReference>
<dbReference type="InterPro" id="IPR052723">
    <property type="entry name" value="Acyl-CoA_thioesterase_PaaI"/>
</dbReference>
<dbReference type="SUPFAM" id="SSF54637">
    <property type="entry name" value="Thioesterase/thiol ester dehydrase-isomerase"/>
    <property type="match status" value="1"/>
</dbReference>
<dbReference type="Pfam" id="PF03061">
    <property type="entry name" value="4HBT"/>
    <property type="match status" value="1"/>
</dbReference>
<evidence type="ECO:0000256" key="1">
    <source>
        <dbReference type="ARBA" id="ARBA00008324"/>
    </source>
</evidence>
<dbReference type="FunFam" id="3.10.129.10:FF:000022">
    <property type="entry name" value="Phenylacetic acid degradation protein"/>
    <property type="match status" value="1"/>
</dbReference>
<proteinExistence type="inferred from homology"/>
<organism evidence="4 5">
    <name type="scientific">Escherichia coli TA447</name>
    <dbReference type="NCBI Taxonomy" id="656447"/>
    <lineage>
        <taxon>Bacteria</taxon>
        <taxon>Pseudomonadati</taxon>
        <taxon>Pseudomonadota</taxon>
        <taxon>Gammaproteobacteria</taxon>
        <taxon>Enterobacterales</taxon>
        <taxon>Enterobacteriaceae</taxon>
        <taxon>Escherichia</taxon>
    </lineage>
</organism>